<reference evidence="3 4" key="1">
    <citation type="submission" date="2020-06" db="EMBL/GenBank/DDBJ databases">
        <title>Actinomadura xiongansis sp. nov., isolated from soil of Baiyangdian.</title>
        <authorList>
            <person name="Zhang X."/>
        </authorList>
    </citation>
    <scope>NUCLEOTIDE SEQUENCE [LARGE SCALE GENOMIC DNA]</scope>
    <source>
        <strain evidence="3 4">HBUM206468</strain>
    </source>
</reference>
<dbReference type="Pfam" id="PF20028">
    <property type="entry name" value="VMAP-C"/>
    <property type="match status" value="1"/>
</dbReference>
<dbReference type="Proteomes" id="UP000805614">
    <property type="component" value="Unassembled WGS sequence"/>
</dbReference>
<dbReference type="RefSeq" id="WP_187245249.1">
    <property type="nucleotide sequence ID" value="NZ_BAAAOK010000019.1"/>
</dbReference>
<dbReference type="InterPro" id="IPR029787">
    <property type="entry name" value="Nucleotide_cyclase"/>
</dbReference>
<gene>
    <name evidence="3" type="ORF">HKK74_22530</name>
</gene>
<keyword evidence="4" id="KW-1185">Reference proteome</keyword>
<dbReference type="InterPro" id="IPR045450">
    <property type="entry name" value="VMAP_C"/>
</dbReference>
<feature type="region of interest" description="Disordered" evidence="1">
    <location>
        <begin position="395"/>
        <end position="422"/>
    </location>
</feature>
<accession>A0ABR7LTY8</accession>
<protein>
    <submittedName>
        <fullName evidence="3">NYN domain-containing protein</fullName>
    </submittedName>
</protein>
<organism evidence="3 4">
    <name type="scientific">Actinomadura alba</name>
    <dbReference type="NCBI Taxonomy" id="406431"/>
    <lineage>
        <taxon>Bacteria</taxon>
        <taxon>Bacillati</taxon>
        <taxon>Actinomycetota</taxon>
        <taxon>Actinomycetes</taxon>
        <taxon>Streptosporangiales</taxon>
        <taxon>Thermomonosporaceae</taxon>
        <taxon>Actinomadura</taxon>
    </lineage>
</organism>
<dbReference type="SUPFAM" id="SSF55073">
    <property type="entry name" value="Nucleotide cyclase"/>
    <property type="match status" value="1"/>
</dbReference>
<feature type="compositionally biased region" description="Low complexity" evidence="1">
    <location>
        <begin position="124"/>
        <end position="142"/>
    </location>
</feature>
<evidence type="ECO:0000313" key="4">
    <source>
        <dbReference type="Proteomes" id="UP000805614"/>
    </source>
</evidence>
<dbReference type="Gene3D" id="3.30.70.1230">
    <property type="entry name" value="Nucleotide cyclase"/>
    <property type="match status" value="1"/>
</dbReference>
<proteinExistence type="predicted"/>
<evidence type="ECO:0000313" key="3">
    <source>
        <dbReference type="EMBL" id="MBC6468249.1"/>
    </source>
</evidence>
<sequence>MASAGTLLLEPVVGWPREMTPGRPYLVTVDLRLAEAAGDWPYDTEELSFTCVLEGPAAFTVEAVHDASVVLHRFGGSYGPAEFIVTPHAEPGSRSLWLTILTERGVDVRRIELPVDVGDDPGDARPTTTRPVRTAVPAQRPAPPASRAVTRLIVDVEPVAHGPGDRYLLRVLKIRPDGAFAGSAVDRSGPVSVDELAVRSGFALAQLADDPHDHDLWVEFVLPDELLGLPVDQWPLERSGSAPVPVGAVLPVVVRGRSAALNLGQRARWQRRSRILRSQENRGEQGRIFWVPREMPDARSLYASLLQADYVCAVFERDPYPGLHALRSAGVPAAVWCRTPRFAEEFAARLASLLPGEPVSELPYLVLRLRQEAASVAAPDRHLGSHITLLWDDTDHEPSVAEPPAEPEEDSESAEAAASTPEADAPVRRLCLLVDVAAFVSRTDIKRAMWTVVARMCEAAGIERETYETQASGNGLLLVLPPGLDEAEVLPELISGLRDGLQEVNRDVAGEGPARVRLRVALAAGVVGTGPNGRLGTALLTVARLLDSPESQAALADRPESDFAVIVAEGLDPDDFGSWASLLEPVDVSTEHGSASGWLLVPGPGRLLTLTVVDLEGRRHELTGPLAMMRVFEIAEHVAAASSDFEGPDDLTHIDIERVDEGGRRRRLDRLETLHDAGLRDGDELRLVSRKSGVDRRDDDPAALENLLATPGTHLIVDGENVAWQGLPFDTDRRDRLVVDRRNWLVSGLGEIAVRTGAEITCVFETVVLRESLPSPSPRGVRVLLPGEEGALGLIGRLAQAEIDRPVVVVSSDRELTDRVQQAGAHLVPADSLLRVLTSPPRRDAAPAGRCAIFACEIVSFARFQRDIQEYLSAVLHENLRRCFDASGVPLDNCHVEDRGDGVIIVPPSGTDPAILVHLLVDRLSGELRRHNAMASEFAKIRLRASMHIGEVVVDAHGIVGTAVNHTFRLLYAQRFKEMFNASHAIVGLIVSAEMYETVIRDGEGLEPGEYTPIEVMVKETSTTAWVRNLPSDSSM</sequence>
<evidence type="ECO:0000256" key="1">
    <source>
        <dbReference type="SAM" id="MobiDB-lite"/>
    </source>
</evidence>
<feature type="domain" description="vWA-MoxR associated protein C-terminal" evidence="2">
    <location>
        <begin position="165"/>
        <end position="393"/>
    </location>
</feature>
<feature type="region of interest" description="Disordered" evidence="1">
    <location>
        <begin position="117"/>
        <end position="142"/>
    </location>
</feature>
<comment type="caution">
    <text evidence="3">The sequence shown here is derived from an EMBL/GenBank/DDBJ whole genome shotgun (WGS) entry which is preliminary data.</text>
</comment>
<dbReference type="InterPro" id="IPR010298">
    <property type="entry name" value="YacP-like"/>
</dbReference>
<dbReference type="EMBL" id="JABVEC010000017">
    <property type="protein sequence ID" value="MBC6468249.1"/>
    <property type="molecule type" value="Genomic_DNA"/>
</dbReference>
<dbReference type="Pfam" id="PF05991">
    <property type="entry name" value="NYN_YacP"/>
    <property type="match status" value="1"/>
</dbReference>
<name>A0ABR7LTY8_9ACTN</name>
<evidence type="ECO:0000259" key="2">
    <source>
        <dbReference type="Pfam" id="PF20028"/>
    </source>
</evidence>